<dbReference type="EMBL" id="FNWL01000006">
    <property type="protein sequence ID" value="SEH18079.1"/>
    <property type="molecule type" value="Genomic_DNA"/>
</dbReference>
<dbReference type="PANTHER" id="PTHR46268:SF6">
    <property type="entry name" value="UNIVERSAL STRESS PROTEIN UP12"/>
    <property type="match status" value="1"/>
</dbReference>
<dbReference type="InterPro" id="IPR006015">
    <property type="entry name" value="Universal_stress_UspA"/>
</dbReference>
<dbReference type="Gene3D" id="3.40.50.620">
    <property type="entry name" value="HUPs"/>
    <property type="match status" value="1"/>
</dbReference>
<evidence type="ECO:0000313" key="4">
    <source>
        <dbReference type="Proteomes" id="UP000199112"/>
    </source>
</evidence>
<dbReference type="InterPro" id="IPR014729">
    <property type="entry name" value="Rossmann-like_a/b/a_fold"/>
</dbReference>
<keyword evidence="4" id="KW-1185">Reference proteome</keyword>
<name>A0A1H6G4W1_9EURY</name>
<evidence type="ECO:0000313" key="3">
    <source>
        <dbReference type="EMBL" id="SEH18079.1"/>
    </source>
</evidence>
<organism evidence="3 4">
    <name type="scientific">Natronorubrum sediminis</name>
    <dbReference type="NCBI Taxonomy" id="640943"/>
    <lineage>
        <taxon>Archaea</taxon>
        <taxon>Methanobacteriati</taxon>
        <taxon>Methanobacteriota</taxon>
        <taxon>Stenosarchaea group</taxon>
        <taxon>Halobacteria</taxon>
        <taxon>Halobacteriales</taxon>
        <taxon>Natrialbaceae</taxon>
        <taxon>Natronorubrum</taxon>
    </lineage>
</organism>
<protein>
    <submittedName>
        <fullName evidence="3">Nucleotide-binding universal stress protein, UspA family</fullName>
    </submittedName>
</protein>
<sequence>MYQNVLVPVNGTEISETAIPHALELAEKHDAVIHALCAYNREGGYGSLSIESAQRQEEDLQDRAQEIATAVADRAEDEGIEAVSAVSSGDPADSILDYIDEKDIDIVAIGARKRSPTGKLLFGSVTQTVLLHANIPVVVTGSTE</sequence>
<accession>A0A1H6G4W1</accession>
<dbReference type="RefSeq" id="WP_090508339.1">
    <property type="nucleotide sequence ID" value="NZ_FNWL01000006.1"/>
</dbReference>
<comment type="similarity">
    <text evidence="1">Belongs to the universal stress protein A family.</text>
</comment>
<dbReference type="AlphaFoldDB" id="A0A1H6G4W1"/>
<feature type="domain" description="UspA" evidence="2">
    <location>
        <begin position="1"/>
        <end position="140"/>
    </location>
</feature>
<dbReference type="SUPFAM" id="SSF52402">
    <property type="entry name" value="Adenine nucleotide alpha hydrolases-like"/>
    <property type="match status" value="1"/>
</dbReference>
<reference evidence="4" key="1">
    <citation type="submission" date="2016-10" db="EMBL/GenBank/DDBJ databases">
        <authorList>
            <person name="Varghese N."/>
            <person name="Submissions S."/>
        </authorList>
    </citation>
    <scope>NUCLEOTIDE SEQUENCE [LARGE SCALE GENOMIC DNA]</scope>
    <source>
        <strain evidence="4">CGMCC 1.8981</strain>
    </source>
</reference>
<dbReference type="InterPro" id="IPR006016">
    <property type="entry name" value="UspA"/>
</dbReference>
<evidence type="ECO:0000256" key="1">
    <source>
        <dbReference type="ARBA" id="ARBA00008791"/>
    </source>
</evidence>
<proteinExistence type="inferred from homology"/>
<dbReference type="PANTHER" id="PTHR46268">
    <property type="entry name" value="STRESS RESPONSE PROTEIN NHAX"/>
    <property type="match status" value="1"/>
</dbReference>
<gene>
    <name evidence="3" type="ORF">SAMN04487967_3605</name>
</gene>
<dbReference type="OrthoDB" id="307404at2157"/>
<dbReference type="Proteomes" id="UP000199112">
    <property type="component" value="Unassembled WGS sequence"/>
</dbReference>
<evidence type="ECO:0000259" key="2">
    <source>
        <dbReference type="Pfam" id="PF00582"/>
    </source>
</evidence>
<dbReference type="CDD" id="cd00293">
    <property type="entry name" value="USP-like"/>
    <property type="match status" value="1"/>
</dbReference>
<dbReference type="Pfam" id="PF00582">
    <property type="entry name" value="Usp"/>
    <property type="match status" value="1"/>
</dbReference>
<dbReference type="PRINTS" id="PR01438">
    <property type="entry name" value="UNVRSLSTRESS"/>
</dbReference>